<protein>
    <recommendedName>
        <fullName evidence="8">G-protein coupled receptors family 1 profile domain-containing protein</fullName>
    </recommendedName>
</protein>
<evidence type="ECO:0000256" key="5">
    <source>
        <dbReference type="RuleBase" id="RU000688"/>
    </source>
</evidence>
<keyword evidence="4 7" id="KW-0472">Membrane</keyword>
<feature type="transmembrane region" description="Helical" evidence="7">
    <location>
        <begin position="164"/>
        <end position="187"/>
    </location>
</feature>
<dbReference type="OMA" id="PHSTIFL"/>
<proteinExistence type="inferred from homology"/>
<keyword evidence="2 5" id="KW-0812">Transmembrane</keyword>
<dbReference type="PRINTS" id="PR00237">
    <property type="entry name" value="GPCRRHODOPSN"/>
</dbReference>
<reference evidence="9" key="1">
    <citation type="submission" date="2022-11" db="UniProtKB">
        <authorList>
            <consortium name="EnsemblMetazoa"/>
        </authorList>
    </citation>
    <scope>IDENTIFICATION</scope>
</reference>
<dbReference type="RefSeq" id="XP_038055066.1">
    <property type="nucleotide sequence ID" value="XM_038199138.1"/>
</dbReference>
<dbReference type="SMART" id="SM01381">
    <property type="entry name" value="7TM_GPCR_Srsx"/>
    <property type="match status" value="1"/>
</dbReference>
<dbReference type="EnsemblMetazoa" id="XM_038199138.1">
    <property type="protein sequence ID" value="XP_038055066.1"/>
    <property type="gene ID" value="LOC119727284"/>
</dbReference>
<feature type="transmembrane region" description="Helical" evidence="7">
    <location>
        <begin position="42"/>
        <end position="59"/>
    </location>
</feature>
<feature type="compositionally biased region" description="Low complexity" evidence="6">
    <location>
        <begin position="220"/>
        <end position="231"/>
    </location>
</feature>
<dbReference type="OrthoDB" id="10377939at2759"/>
<evidence type="ECO:0000256" key="3">
    <source>
        <dbReference type="ARBA" id="ARBA00022989"/>
    </source>
</evidence>
<sequence>MDAALLLRVYQTLVGVVGVFGNGLVCLVIYRVSSMHTTTNAFIFNQAAIDLFGSLVMAVRNNMPDLLGVNIPGGIAGFLLCRVYNAYAVQFSLFTASTYNLMTVTLERYIAIVYPYTYPKIFGKRKAVGAFLAAGWVLGFVVSCGAAVVINYHQNGYCARASGVGALGVAVVMLNFFIPSLVMLVSYMHITIVLKRSADRVAPGLATLTRPAADQENQEGTAPTTGTAAGTSQPETQGESLLRARRNTFKTLLLVFVVFVICWLPHSTIFLVFDLGGSVQFSGILFYFGAFTLTVNVCVNPFIYAVKYKQFRAGFRRMVGLQTVAGE</sequence>
<dbReference type="AlphaFoldDB" id="A0A913ZVG5"/>
<organism evidence="9 10">
    <name type="scientific">Patiria miniata</name>
    <name type="common">Bat star</name>
    <name type="synonym">Asterina miniata</name>
    <dbReference type="NCBI Taxonomy" id="46514"/>
    <lineage>
        <taxon>Eukaryota</taxon>
        <taxon>Metazoa</taxon>
        <taxon>Echinodermata</taxon>
        <taxon>Eleutherozoa</taxon>
        <taxon>Asterozoa</taxon>
        <taxon>Asteroidea</taxon>
        <taxon>Valvatacea</taxon>
        <taxon>Valvatida</taxon>
        <taxon>Asterinidae</taxon>
        <taxon>Patiria</taxon>
    </lineage>
</organism>
<feature type="transmembrane region" description="Helical" evidence="7">
    <location>
        <begin position="99"/>
        <end position="118"/>
    </location>
</feature>
<dbReference type="GO" id="GO:0016020">
    <property type="term" value="C:membrane"/>
    <property type="evidence" value="ECO:0007669"/>
    <property type="project" value="UniProtKB-SubCell"/>
</dbReference>
<evidence type="ECO:0000256" key="6">
    <source>
        <dbReference type="SAM" id="MobiDB-lite"/>
    </source>
</evidence>
<dbReference type="InterPro" id="IPR000276">
    <property type="entry name" value="GPCR_Rhodpsn"/>
</dbReference>
<feature type="transmembrane region" description="Helical" evidence="7">
    <location>
        <begin position="285"/>
        <end position="306"/>
    </location>
</feature>
<feature type="transmembrane region" description="Helical" evidence="7">
    <location>
        <begin position="130"/>
        <end position="152"/>
    </location>
</feature>
<name>A0A913ZVG5_PATMI</name>
<dbReference type="GO" id="GO:0004930">
    <property type="term" value="F:G protein-coupled receptor activity"/>
    <property type="evidence" value="ECO:0007669"/>
    <property type="project" value="UniProtKB-KW"/>
</dbReference>
<evidence type="ECO:0000256" key="1">
    <source>
        <dbReference type="ARBA" id="ARBA00004370"/>
    </source>
</evidence>
<dbReference type="CDD" id="cd00637">
    <property type="entry name" value="7tm_classA_rhodopsin-like"/>
    <property type="match status" value="1"/>
</dbReference>
<dbReference type="SUPFAM" id="SSF81321">
    <property type="entry name" value="Family A G protein-coupled receptor-like"/>
    <property type="match status" value="1"/>
</dbReference>
<evidence type="ECO:0000256" key="7">
    <source>
        <dbReference type="SAM" id="Phobius"/>
    </source>
</evidence>
<dbReference type="GeneID" id="119727284"/>
<comment type="subcellular location">
    <subcellularLocation>
        <location evidence="1">Membrane</location>
    </subcellularLocation>
</comment>
<feature type="transmembrane region" description="Helical" evidence="7">
    <location>
        <begin position="12"/>
        <end position="30"/>
    </location>
</feature>
<dbReference type="Pfam" id="PF00001">
    <property type="entry name" value="7tm_1"/>
    <property type="match status" value="1"/>
</dbReference>
<keyword evidence="5" id="KW-0675">Receptor</keyword>
<keyword evidence="5" id="KW-0297">G-protein coupled receptor</keyword>
<feature type="transmembrane region" description="Helical" evidence="7">
    <location>
        <begin position="252"/>
        <end position="273"/>
    </location>
</feature>
<feature type="domain" description="G-protein coupled receptors family 1 profile" evidence="8">
    <location>
        <begin position="21"/>
        <end position="304"/>
    </location>
</feature>
<comment type="similarity">
    <text evidence="5">Belongs to the G-protein coupled receptor 1 family.</text>
</comment>
<keyword evidence="5" id="KW-0807">Transducer</keyword>
<dbReference type="Proteomes" id="UP000887568">
    <property type="component" value="Unplaced"/>
</dbReference>
<evidence type="ECO:0000256" key="4">
    <source>
        <dbReference type="ARBA" id="ARBA00023136"/>
    </source>
</evidence>
<feature type="region of interest" description="Disordered" evidence="6">
    <location>
        <begin position="212"/>
        <end position="237"/>
    </location>
</feature>
<evidence type="ECO:0000259" key="8">
    <source>
        <dbReference type="PROSITE" id="PS50262"/>
    </source>
</evidence>
<evidence type="ECO:0000313" key="9">
    <source>
        <dbReference type="EnsemblMetazoa" id="XP_038055066.1"/>
    </source>
</evidence>
<dbReference type="PANTHER" id="PTHR45698">
    <property type="entry name" value="TRACE AMINE-ASSOCIATED RECEPTOR 19N-RELATED"/>
    <property type="match status" value="1"/>
</dbReference>
<dbReference type="PANTHER" id="PTHR45698:SF1">
    <property type="entry name" value="TRACE AMINE-ASSOCIATED RECEPTOR 13C-LIKE"/>
    <property type="match status" value="1"/>
</dbReference>
<evidence type="ECO:0000313" key="10">
    <source>
        <dbReference type="Proteomes" id="UP000887568"/>
    </source>
</evidence>
<feature type="transmembrane region" description="Helical" evidence="7">
    <location>
        <begin position="66"/>
        <end position="87"/>
    </location>
</feature>
<dbReference type="PROSITE" id="PS50262">
    <property type="entry name" value="G_PROTEIN_RECEP_F1_2"/>
    <property type="match status" value="1"/>
</dbReference>
<keyword evidence="10" id="KW-1185">Reference proteome</keyword>
<dbReference type="PROSITE" id="PS00237">
    <property type="entry name" value="G_PROTEIN_RECEP_F1_1"/>
    <property type="match status" value="1"/>
</dbReference>
<evidence type="ECO:0000256" key="2">
    <source>
        <dbReference type="ARBA" id="ARBA00022692"/>
    </source>
</evidence>
<dbReference type="InterPro" id="IPR017452">
    <property type="entry name" value="GPCR_Rhodpsn_7TM"/>
</dbReference>
<accession>A0A913ZVG5</accession>
<keyword evidence="3 7" id="KW-1133">Transmembrane helix</keyword>
<dbReference type="Gene3D" id="1.20.1070.10">
    <property type="entry name" value="Rhodopsin 7-helix transmembrane proteins"/>
    <property type="match status" value="1"/>
</dbReference>